<keyword evidence="1 3" id="KW-0689">Ribosomal protein</keyword>
<comment type="caution">
    <text evidence="5">The sequence shown here is derived from an EMBL/GenBank/DDBJ whole genome shotgun (WGS) entry which is preliminary data.</text>
</comment>
<accession>A0A7J3SMS8</accession>
<dbReference type="GO" id="GO:0005840">
    <property type="term" value="C:ribosome"/>
    <property type="evidence" value="ECO:0007669"/>
    <property type="project" value="UniProtKB-KW"/>
</dbReference>
<dbReference type="HAMAP" id="MF_00273">
    <property type="entry name" value="Ribosomal_eL20"/>
    <property type="match status" value="1"/>
</dbReference>
<name>A0A7J3SMS8_9CREN</name>
<organism evidence="5">
    <name type="scientific">Fervidicoccus fontis</name>
    <dbReference type="NCBI Taxonomy" id="683846"/>
    <lineage>
        <taxon>Archaea</taxon>
        <taxon>Thermoproteota</taxon>
        <taxon>Thermoprotei</taxon>
        <taxon>Fervidicoccales</taxon>
        <taxon>Fervidicoccaceae</taxon>
        <taxon>Fervidicoccus</taxon>
    </lineage>
</organism>
<evidence type="ECO:0000256" key="3">
    <source>
        <dbReference type="HAMAP-Rule" id="MF_00273"/>
    </source>
</evidence>
<dbReference type="GO" id="GO:0006412">
    <property type="term" value="P:translation"/>
    <property type="evidence" value="ECO:0007669"/>
    <property type="project" value="UniProtKB-UniRule"/>
</dbReference>
<dbReference type="NCBIfam" id="NF001981">
    <property type="entry name" value="PRK00773.1-1"/>
    <property type="match status" value="1"/>
</dbReference>
<dbReference type="Gene3D" id="3.10.20.10">
    <property type="match status" value="1"/>
</dbReference>
<keyword evidence="3" id="KW-0699">rRNA-binding</keyword>
<protein>
    <recommendedName>
        <fullName evidence="3">Large ribosomal subunit protein eL20</fullName>
    </recommendedName>
</protein>
<comment type="similarity">
    <text evidence="3">Belongs to the eukaryotic ribosomal protein eL20 family.</text>
</comment>
<keyword evidence="2 3" id="KW-0687">Ribonucleoprotein</keyword>
<dbReference type="EMBL" id="DTLS01000135">
    <property type="protein sequence ID" value="HGZ60488.1"/>
    <property type="molecule type" value="Genomic_DNA"/>
</dbReference>
<dbReference type="Pfam" id="PF01775">
    <property type="entry name" value="Ribosomal_L18A"/>
    <property type="match status" value="1"/>
</dbReference>
<evidence type="ECO:0000256" key="1">
    <source>
        <dbReference type="ARBA" id="ARBA00022980"/>
    </source>
</evidence>
<dbReference type="AlphaFoldDB" id="A0A7J3SMS8"/>
<dbReference type="SUPFAM" id="SSF160374">
    <property type="entry name" value="RplX-like"/>
    <property type="match status" value="1"/>
</dbReference>
<gene>
    <name evidence="3" type="primary">rpl18a</name>
    <name evidence="3" type="synonym">rpl20e</name>
    <name evidence="3" type="synonym">rplX</name>
    <name evidence="5" type="ORF">ENW83_04705</name>
</gene>
<dbReference type="GO" id="GO:1990904">
    <property type="term" value="C:ribonucleoprotein complex"/>
    <property type="evidence" value="ECO:0007669"/>
    <property type="project" value="UniProtKB-KW"/>
</dbReference>
<dbReference type="InterPro" id="IPR028877">
    <property type="entry name" value="Ribosomal_eL20"/>
</dbReference>
<dbReference type="GO" id="GO:0070180">
    <property type="term" value="F:large ribosomal subunit rRNA binding"/>
    <property type="evidence" value="ECO:0007669"/>
    <property type="project" value="UniProtKB-UniRule"/>
</dbReference>
<proteinExistence type="inferred from homology"/>
<evidence type="ECO:0000256" key="2">
    <source>
        <dbReference type="ARBA" id="ARBA00023274"/>
    </source>
</evidence>
<feature type="domain" description="Large ribosomal subunit protein eL20" evidence="4">
    <location>
        <begin position="3"/>
        <end position="61"/>
    </location>
</feature>
<dbReference type="GO" id="GO:0003735">
    <property type="term" value="F:structural constituent of ribosome"/>
    <property type="evidence" value="ECO:0007669"/>
    <property type="project" value="InterPro"/>
</dbReference>
<evidence type="ECO:0000259" key="4">
    <source>
        <dbReference type="Pfam" id="PF01775"/>
    </source>
</evidence>
<reference evidence="5" key="1">
    <citation type="journal article" date="2020" name="mSystems">
        <title>Genome- and Community-Level Interaction Insights into Carbon Utilization and Element Cycling Functions of Hydrothermarchaeota in Hydrothermal Sediment.</title>
        <authorList>
            <person name="Zhou Z."/>
            <person name="Liu Y."/>
            <person name="Xu W."/>
            <person name="Pan J."/>
            <person name="Luo Z.H."/>
            <person name="Li M."/>
        </authorList>
    </citation>
    <scope>NUCLEOTIDE SEQUENCE [LARGE SCALE GENOMIC DNA]</scope>
    <source>
        <strain evidence="5">SpSt-885</strain>
    </source>
</reference>
<evidence type="ECO:0000313" key="5">
    <source>
        <dbReference type="EMBL" id="HGZ60488.1"/>
    </source>
</evidence>
<sequence length="83" mass="9699">MPNVYRVKGKMLISHDHFPREQNFNLELTASSEKEVLEKVYSLLGSRHKLKRYHIKIEEVEEVKGEPASKYVSEILELKGWSA</sequence>
<keyword evidence="3" id="KW-0694">RNA-binding</keyword>
<dbReference type="InterPro" id="IPR023573">
    <property type="entry name" value="Ribosomal_eL20_dom"/>
</dbReference>
<comment type="subunit">
    <text evidence="3">Part of the 50S ribosomal subunit. Binds 23S rRNA.</text>
</comment>